<accession>A0A939JIB1</accession>
<evidence type="ECO:0000313" key="7">
    <source>
        <dbReference type="Proteomes" id="UP000664167"/>
    </source>
</evidence>
<dbReference type="GO" id="GO:0003700">
    <property type="term" value="F:DNA-binding transcription factor activity"/>
    <property type="evidence" value="ECO:0007669"/>
    <property type="project" value="TreeGrafter"/>
</dbReference>
<sequence>MVKQVRAARTREALIRAAAEVFANDGYALASLPEISERAGVSKGALHFHFATKDILAAEVEGVAAERVARLAERSSAAGTSLQSLVDTGSGLLQALTDDPVVRAGFRLGGDPSRKKGSELLHWWHERVRALVADAQVAGELGQTVSADAATTVIVAVVEGLGALGMADRSWLSAERVASLWSFLAPRLAASPLHAPLHHTSVPSAPTA</sequence>
<dbReference type="PANTHER" id="PTHR30055">
    <property type="entry name" value="HTH-TYPE TRANSCRIPTIONAL REGULATOR RUTR"/>
    <property type="match status" value="1"/>
</dbReference>
<dbReference type="PANTHER" id="PTHR30055:SF234">
    <property type="entry name" value="HTH-TYPE TRANSCRIPTIONAL REGULATOR BETI"/>
    <property type="match status" value="1"/>
</dbReference>
<feature type="non-terminal residue" evidence="6">
    <location>
        <position position="208"/>
    </location>
</feature>
<organism evidence="6 7">
    <name type="scientific">Streptomyces beijiangensis</name>
    <dbReference type="NCBI Taxonomy" id="163361"/>
    <lineage>
        <taxon>Bacteria</taxon>
        <taxon>Bacillati</taxon>
        <taxon>Actinomycetota</taxon>
        <taxon>Actinomycetes</taxon>
        <taxon>Kitasatosporales</taxon>
        <taxon>Streptomycetaceae</taxon>
        <taxon>Streptomyces</taxon>
    </lineage>
</organism>
<dbReference type="SUPFAM" id="SSF48498">
    <property type="entry name" value="Tetracyclin repressor-like, C-terminal domain"/>
    <property type="match status" value="1"/>
</dbReference>
<feature type="domain" description="HTH tetR-type" evidence="5">
    <location>
        <begin position="8"/>
        <end position="68"/>
    </location>
</feature>
<evidence type="ECO:0000256" key="1">
    <source>
        <dbReference type="ARBA" id="ARBA00023015"/>
    </source>
</evidence>
<dbReference type="InterPro" id="IPR047923">
    <property type="entry name" value="ArpA-like"/>
</dbReference>
<dbReference type="InterPro" id="IPR036271">
    <property type="entry name" value="Tet_transcr_reg_TetR-rel_C_sf"/>
</dbReference>
<dbReference type="PROSITE" id="PS01081">
    <property type="entry name" value="HTH_TETR_1"/>
    <property type="match status" value="1"/>
</dbReference>
<evidence type="ECO:0000259" key="5">
    <source>
        <dbReference type="PROSITE" id="PS50977"/>
    </source>
</evidence>
<comment type="caution">
    <text evidence="6">The sequence shown here is derived from an EMBL/GenBank/DDBJ whole genome shotgun (WGS) entry which is preliminary data.</text>
</comment>
<dbReference type="InterPro" id="IPR009057">
    <property type="entry name" value="Homeodomain-like_sf"/>
</dbReference>
<evidence type="ECO:0000256" key="3">
    <source>
        <dbReference type="ARBA" id="ARBA00023163"/>
    </source>
</evidence>
<dbReference type="SUPFAM" id="SSF46689">
    <property type="entry name" value="Homeodomain-like"/>
    <property type="match status" value="1"/>
</dbReference>
<evidence type="ECO:0000256" key="2">
    <source>
        <dbReference type="ARBA" id="ARBA00023125"/>
    </source>
</evidence>
<keyword evidence="2 4" id="KW-0238">DNA-binding</keyword>
<evidence type="ECO:0000313" key="6">
    <source>
        <dbReference type="EMBL" id="MBO0512374.1"/>
    </source>
</evidence>
<keyword evidence="1" id="KW-0805">Transcription regulation</keyword>
<dbReference type="AlphaFoldDB" id="A0A939JIB1"/>
<dbReference type="Proteomes" id="UP000664167">
    <property type="component" value="Unassembled WGS sequence"/>
</dbReference>
<dbReference type="EMBL" id="JAFLRJ010000098">
    <property type="protein sequence ID" value="MBO0512374.1"/>
    <property type="molecule type" value="Genomic_DNA"/>
</dbReference>
<dbReference type="InterPro" id="IPR001647">
    <property type="entry name" value="HTH_TetR"/>
</dbReference>
<dbReference type="PROSITE" id="PS50977">
    <property type="entry name" value="HTH_TETR_2"/>
    <property type="match status" value="1"/>
</dbReference>
<proteinExistence type="predicted"/>
<reference evidence="6" key="1">
    <citation type="submission" date="2021-03" db="EMBL/GenBank/DDBJ databases">
        <title>Streptomyces poriferae sp. nov., a novel marine sponge-derived Actinobacteria species with anti-MRSA activity.</title>
        <authorList>
            <person name="Sandoval-Powers M."/>
            <person name="Kralova S."/>
            <person name="Nguyen G.-S."/>
            <person name="Fawwal D."/>
            <person name="Degnes K."/>
            <person name="Klinkenberg G."/>
            <person name="Sletta H."/>
            <person name="Wentzel A."/>
            <person name="Liles M.R."/>
        </authorList>
    </citation>
    <scope>NUCLEOTIDE SEQUENCE</scope>
    <source>
        <strain evidence="6">DSM 41794</strain>
    </source>
</reference>
<dbReference type="NCBIfam" id="NF041196">
    <property type="entry name" value="ScbR_bind_reg"/>
    <property type="match status" value="1"/>
</dbReference>
<dbReference type="GO" id="GO:0000976">
    <property type="term" value="F:transcription cis-regulatory region binding"/>
    <property type="evidence" value="ECO:0007669"/>
    <property type="project" value="TreeGrafter"/>
</dbReference>
<feature type="DNA-binding region" description="H-T-H motif" evidence="4">
    <location>
        <begin position="31"/>
        <end position="50"/>
    </location>
</feature>
<dbReference type="RefSeq" id="WP_206961768.1">
    <property type="nucleotide sequence ID" value="NZ_JAFLRJ010000098.1"/>
</dbReference>
<dbReference type="Pfam" id="PF00440">
    <property type="entry name" value="TetR_N"/>
    <property type="match status" value="1"/>
</dbReference>
<dbReference type="InterPro" id="IPR023772">
    <property type="entry name" value="DNA-bd_HTH_TetR-type_CS"/>
</dbReference>
<gene>
    <name evidence="6" type="ORF">J0695_11210</name>
</gene>
<keyword evidence="7" id="KW-1185">Reference proteome</keyword>
<dbReference type="InterPro" id="IPR050109">
    <property type="entry name" value="HTH-type_TetR-like_transc_reg"/>
</dbReference>
<name>A0A939JIB1_9ACTN</name>
<dbReference type="PRINTS" id="PR00455">
    <property type="entry name" value="HTHTETR"/>
</dbReference>
<evidence type="ECO:0000256" key="4">
    <source>
        <dbReference type="PROSITE-ProRule" id="PRU00335"/>
    </source>
</evidence>
<keyword evidence="3" id="KW-0804">Transcription</keyword>
<dbReference type="Gene3D" id="1.10.357.10">
    <property type="entry name" value="Tetracycline Repressor, domain 2"/>
    <property type="match status" value="1"/>
</dbReference>
<protein>
    <submittedName>
        <fullName evidence="6">TetR/AcrR family transcriptional regulator</fullName>
    </submittedName>
</protein>